<evidence type="ECO:0000313" key="2">
    <source>
        <dbReference type="EMBL" id="SHN08964.1"/>
    </source>
</evidence>
<dbReference type="OrthoDB" id="9748032at2"/>
<organism evidence="2 3">
    <name type="scientific">Cyclobacterium lianum</name>
    <dbReference type="NCBI Taxonomy" id="388280"/>
    <lineage>
        <taxon>Bacteria</taxon>
        <taxon>Pseudomonadati</taxon>
        <taxon>Bacteroidota</taxon>
        <taxon>Cytophagia</taxon>
        <taxon>Cytophagales</taxon>
        <taxon>Cyclobacteriaceae</taxon>
        <taxon>Cyclobacterium</taxon>
    </lineage>
</organism>
<proteinExistence type="predicted"/>
<name>A0A1M7NYR4_9BACT</name>
<reference evidence="2 3" key="1">
    <citation type="submission" date="2016-11" db="EMBL/GenBank/DDBJ databases">
        <authorList>
            <person name="Jaros S."/>
            <person name="Januszkiewicz K."/>
            <person name="Wedrychowicz H."/>
        </authorList>
    </citation>
    <scope>NUCLEOTIDE SEQUENCE [LARGE SCALE GENOMIC DNA]</scope>
    <source>
        <strain evidence="2 3">CGMCC 1.6102</strain>
    </source>
</reference>
<gene>
    <name evidence="2" type="ORF">SAMN04488057_106160</name>
</gene>
<sequence>MNKTTKIVSLLLLALSIGLSPACTEEDEFIAEVFQVPARATFLKTDVSDTPVDPVIIGLEENGIATGTRLSIRTLGDFINSPSGSTRSDAVGLFSATLQLLGSEEQNRVPGAIDAGENRMTDNTFEGNLPTDIEEDFRIDEETIEIVVPTGAQYLFLGNADSKQSDNSETAQGFRVEIRFPADN</sequence>
<keyword evidence="1" id="KW-0732">Signal</keyword>
<feature type="signal peptide" evidence="1">
    <location>
        <begin position="1"/>
        <end position="22"/>
    </location>
</feature>
<dbReference type="AlphaFoldDB" id="A0A1M7NYR4"/>
<accession>A0A1M7NYR4</accession>
<dbReference type="EMBL" id="FRCY01000006">
    <property type="protein sequence ID" value="SHN08964.1"/>
    <property type="molecule type" value="Genomic_DNA"/>
</dbReference>
<protein>
    <submittedName>
        <fullName evidence="2">Uncharacterized protein</fullName>
    </submittedName>
</protein>
<dbReference type="RefSeq" id="WP_073094803.1">
    <property type="nucleotide sequence ID" value="NZ_FRCY01000006.1"/>
</dbReference>
<dbReference type="Proteomes" id="UP000184513">
    <property type="component" value="Unassembled WGS sequence"/>
</dbReference>
<evidence type="ECO:0000256" key="1">
    <source>
        <dbReference type="SAM" id="SignalP"/>
    </source>
</evidence>
<evidence type="ECO:0000313" key="3">
    <source>
        <dbReference type="Proteomes" id="UP000184513"/>
    </source>
</evidence>
<keyword evidence="3" id="KW-1185">Reference proteome</keyword>
<feature type="chain" id="PRO_5013042752" evidence="1">
    <location>
        <begin position="23"/>
        <end position="184"/>
    </location>
</feature>